<evidence type="ECO:0000256" key="1">
    <source>
        <dbReference type="SAM" id="MobiDB-lite"/>
    </source>
</evidence>
<keyword evidence="3" id="KW-1185">Reference proteome</keyword>
<comment type="caution">
    <text evidence="2">The sequence shown here is derived from an EMBL/GenBank/DDBJ whole genome shotgun (WGS) entry which is preliminary data.</text>
</comment>
<reference evidence="2 3" key="1">
    <citation type="submission" date="2019-06" db="EMBL/GenBank/DDBJ databases">
        <title>A chromosomal-level reference genome of Carpinus fangiana (Coryloideae, Betulaceae).</title>
        <authorList>
            <person name="Yang X."/>
            <person name="Wang Z."/>
            <person name="Zhang L."/>
            <person name="Hao G."/>
            <person name="Liu J."/>
            <person name="Yang Y."/>
        </authorList>
    </citation>
    <scope>NUCLEOTIDE SEQUENCE [LARGE SCALE GENOMIC DNA]</scope>
    <source>
        <strain evidence="2">Cfa_2016G</strain>
        <tissue evidence="2">Leaf</tissue>
    </source>
</reference>
<organism evidence="2 3">
    <name type="scientific">Carpinus fangiana</name>
    <dbReference type="NCBI Taxonomy" id="176857"/>
    <lineage>
        <taxon>Eukaryota</taxon>
        <taxon>Viridiplantae</taxon>
        <taxon>Streptophyta</taxon>
        <taxon>Embryophyta</taxon>
        <taxon>Tracheophyta</taxon>
        <taxon>Spermatophyta</taxon>
        <taxon>Magnoliopsida</taxon>
        <taxon>eudicotyledons</taxon>
        <taxon>Gunneridae</taxon>
        <taxon>Pentapetalae</taxon>
        <taxon>rosids</taxon>
        <taxon>fabids</taxon>
        <taxon>Fagales</taxon>
        <taxon>Betulaceae</taxon>
        <taxon>Carpinus</taxon>
    </lineage>
</organism>
<feature type="compositionally biased region" description="Basic and acidic residues" evidence="1">
    <location>
        <begin position="329"/>
        <end position="357"/>
    </location>
</feature>
<protein>
    <submittedName>
        <fullName evidence="2">Uncharacterized protein</fullName>
    </submittedName>
</protein>
<proteinExistence type="predicted"/>
<evidence type="ECO:0000313" key="2">
    <source>
        <dbReference type="EMBL" id="KAB8416417.1"/>
    </source>
</evidence>
<accession>A0A5N6KZJ9</accession>
<name>A0A5N6KZJ9_9ROSI</name>
<dbReference type="EMBL" id="VIBQ01000031">
    <property type="protein sequence ID" value="KAB8416417.1"/>
    <property type="molecule type" value="Genomic_DNA"/>
</dbReference>
<gene>
    <name evidence="2" type="ORF">FH972_024936</name>
</gene>
<feature type="region of interest" description="Disordered" evidence="1">
    <location>
        <begin position="329"/>
        <end position="363"/>
    </location>
</feature>
<sequence>MAHAYIHGLRTWQPVRARGSGAIRGTSLGFVGARSIQTPHVIGALDPLFAVAGTDFATGKPARERSQSSFGACNSGSAGYCFTIVAIACREGASRSMKGPNLQDGGDTATARVSAVTQLAELARPQDYADIATLCLLALESAELLSRGKLWDLPTPYAHQLLCASIVPVNVQPVLLSRQFRPVPPSLKEIFLQQPANQSDTTTAPLASLHCKATPLRALHAQARRLLELVVEEAAAEACECEERQVARSVSRRECQQNYRHGKSSGRIWETTRKGWCLPEETHCEWCRGVASGVRGAGNQPCFRKWAEQMDAGGERRVAAWRRAEERRMELSRGSSQERKIGRAQDQRSDQWRRAHESNPTIEGKCAAQWGGLCGEAGVKVPQRK</sequence>
<dbReference type="AlphaFoldDB" id="A0A5N6KZJ9"/>
<evidence type="ECO:0000313" key="3">
    <source>
        <dbReference type="Proteomes" id="UP000327013"/>
    </source>
</evidence>
<dbReference type="Proteomes" id="UP000327013">
    <property type="component" value="Unassembled WGS sequence"/>
</dbReference>